<protein>
    <recommendedName>
        <fullName evidence="2">HNH nuclease domain-containing protein</fullName>
    </recommendedName>
</protein>
<proteinExistence type="predicted"/>
<accession>A0A0F8Z1K8</accession>
<dbReference type="EMBL" id="LAZR01050307">
    <property type="protein sequence ID" value="KKK87637.1"/>
    <property type="molecule type" value="Genomic_DNA"/>
</dbReference>
<organism evidence="1">
    <name type="scientific">marine sediment metagenome</name>
    <dbReference type="NCBI Taxonomy" id="412755"/>
    <lineage>
        <taxon>unclassified sequences</taxon>
        <taxon>metagenomes</taxon>
        <taxon>ecological metagenomes</taxon>
    </lineage>
</organism>
<name>A0A0F8Z1K8_9ZZZZ</name>
<evidence type="ECO:0000313" key="1">
    <source>
        <dbReference type="EMBL" id="KKK87637.1"/>
    </source>
</evidence>
<reference evidence="1" key="1">
    <citation type="journal article" date="2015" name="Nature">
        <title>Complex archaea that bridge the gap between prokaryotes and eukaryotes.</title>
        <authorList>
            <person name="Spang A."/>
            <person name="Saw J.H."/>
            <person name="Jorgensen S.L."/>
            <person name="Zaremba-Niedzwiedzka K."/>
            <person name="Martijn J."/>
            <person name="Lind A.E."/>
            <person name="van Eijk R."/>
            <person name="Schleper C."/>
            <person name="Guy L."/>
            <person name="Ettema T.J."/>
        </authorList>
    </citation>
    <scope>NUCLEOTIDE SEQUENCE</scope>
</reference>
<dbReference type="AlphaFoldDB" id="A0A0F8Z1K8"/>
<sequence length="207" mass="24875">MTEKTCSKCKTLKQLDLFYKRVASIDGLRPECKICTKGQLKKYREANRDALKVKKKIYHANNSDKINDKKREYYAQNRDVMLERSRKWRKINREYAANYERERKKRDPMFKLVRNLRTRLYYAIKRNYKSGSAVRDLGCSISELKVYLESLFMSGMTWKNYGKWHIDHIKPLSFFDLADREQLIEVCHYSNLQPLWAIDNLRKGNKI</sequence>
<evidence type="ECO:0008006" key="2">
    <source>
        <dbReference type="Google" id="ProtNLM"/>
    </source>
</evidence>
<gene>
    <name evidence="1" type="ORF">LCGC14_2751260</name>
</gene>
<comment type="caution">
    <text evidence="1">The sequence shown here is derived from an EMBL/GenBank/DDBJ whole genome shotgun (WGS) entry which is preliminary data.</text>
</comment>